<gene>
    <name evidence="8" type="ORF">EXJ73_17240</name>
</gene>
<evidence type="ECO:0000256" key="3">
    <source>
        <dbReference type="ARBA" id="ARBA00022475"/>
    </source>
</evidence>
<dbReference type="EMBL" id="SGUG01000028">
    <property type="protein sequence ID" value="MDG0864208.1"/>
    <property type="molecule type" value="Genomic_DNA"/>
</dbReference>
<dbReference type="Proteomes" id="UP001152766">
    <property type="component" value="Unassembled WGS sequence"/>
</dbReference>
<sequence length="307" mass="32147">MNDLRAMLEFIVYEGAILALLFFTIAFAVAMLQQSLGNKLNDALGKTSLETGTVLAATAGAVTPFCSCSTVPVLSGMLRARVRFGICFTFLISSPVINEGVLLVLLREFSLAIAVVFLLVAGLLSIAFGIALDRLGFARFLRLAGPGFDIDDAVRVSSPGGAPATPWGMRARFAVMAALNELRASGPYLAVGIAIGALIYGYVPEDAIAQLQHQFPGLLLILVMAIAGLPFYVNATMVIPIAVALLGKGVAIGPVAAFLVSAAGTSIPEMILLTKLFRAPLVVSHVVAIVVSATVIGVVLEWASRFI</sequence>
<feature type="transmembrane region" description="Helical" evidence="7">
    <location>
        <begin position="86"/>
        <end position="105"/>
    </location>
</feature>
<dbReference type="Pfam" id="PF03773">
    <property type="entry name" value="ArsP_1"/>
    <property type="match status" value="1"/>
</dbReference>
<protein>
    <recommendedName>
        <fullName evidence="10">Permease</fullName>
    </recommendedName>
</protein>
<dbReference type="GO" id="GO:0005886">
    <property type="term" value="C:plasma membrane"/>
    <property type="evidence" value="ECO:0007669"/>
    <property type="project" value="UniProtKB-SubCell"/>
</dbReference>
<reference evidence="8" key="1">
    <citation type="submission" date="2019-02" db="EMBL/GenBank/DDBJ databases">
        <title>Draft genome of the type strain Pelomonas aquatica CCUG 52575T.</title>
        <authorList>
            <person name="Gomila M."/>
            <person name="Lalucat J."/>
        </authorList>
    </citation>
    <scope>NUCLEOTIDE SEQUENCE</scope>
    <source>
        <strain evidence="8">CCUG 52575</strain>
    </source>
</reference>
<keyword evidence="6 7" id="KW-0472">Membrane</keyword>
<comment type="similarity">
    <text evidence="2">Belongs to the UPF0718 family.</text>
</comment>
<evidence type="ECO:0000313" key="9">
    <source>
        <dbReference type="Proteomes" id="UP001152766"/>
    </source>
</evidence>
<evidence type="ECO:0000313" key="8">
    <source>
        <dbReference type="EMBL" id="MDG0864208.1"/>
    </source>
</evidence>
<keyword evidence="3" id="KW-1003">Cell membrane</keyword>
<keyword evidence="4 7" id="KW-0812">Transmembrane</keyword>
<evidence type="ECO:0000256" key="1">
    <source>
        <dbReference type="ARBA" id="ARBA00004651"/>
    </source>
</evidence>
<dbReference type="AlphaFoldDB" id="A0A9X4R9C0"/>
<feature type="transmembrane region" description="Helical" evidence="7">
    <location>
        <begin position="279"/>
        <end position="303"/>
    </location>
</feature>
<feature type="transmembrane region" description="Helical" evidence="7">
    <location>
        <begin position="111"/>
        <end position="132"/>
    </location>
</feature>
<evidence type="ECO:0000256" key="4">
    <source>
        <dbReference type="ARBA" id="ARBA00022692"/>
    </source>
</evidence>
<dbReference type="InterPro" id="IPR053166">
    <property type="entry name" value="UPF0718_permease"/>
</dbReference>
<accession>A0A9X4R9C0</accession>
<dbReference type="PANTHER" id="PTHR42775:SF2">
    <property type="entry name" value="PERMEASE"/>
    <property type="match status" value="1"/>
</dbReference>
<evidence type="ECO:0000256" key="7">
    <source>
        <dbReference type="SAM" id="Phobius"/>
    </source>
</evidence>
<feature type="transmembrane region" description="Helical" evidence="7">
    <location>
        <begin position="186"/>
        <end position="203"/>
    </location>
</feature>
<keyword evidence="9" id="KW-1185">Reference proteome</keyword>
<feature type="transmembrane region" description="Helical" evidence="7">
    <location>
        <begin position="215"/>
        <end position="233"/>
    </location>
</feature>
<dbReference type="PANTHER" id="PTHR42775">
    <property type="entry name" value="PERMEASE RV2963-RELATED"/>
    <property type="match status" value="1"/>
</dbReference>
<evidence type="ECO:0000256" key="5">
    <source>
        <dbReference type="ARBA" id="ARBA00022989"/>
    </source>
</evidence>
<organism evidence="8 9">
    <name type="scientific">Pelomonas aquatica</name>
    <dbReference type="NCBI Taxonomy" id="431058"/>
    <lineage>
        <taxon>Bacteria</taxon>
        <taxon>Pseudomonadati</taxon>
        <taxon>Pseudomonadota</taxon>
        <taxon>Betaproteobacteria</taxon>
        <taxon>Burkholderiales</taxon>
        <taxon>Sphaerotilaceae</taxon>
        <taxon>Roseateles</taxon>
    </lineage>
</organism>
<proteinExistence type="inferred from homology"/>
<comment type="subcellular location">
    <subcellularLocation>
        <location evidence="1">Cell membrane</location>
        <topology evidence="1">Multi-pass membrane protein</topology>
    </subcellularLocation>
</comment>
<comment type="caution">
    <text evidence="8">The sequence shown here is derived from an EMBL/GenBank/DDBJ whole genome shotgun (WGS) entry which is preliminary data.</text>
</comment>
<evidence type="ECO:0000256" key="6">
    <source>
        <dbReference type="ARBA" id="ARBA00023136"/>
    </source>
</evidence>
<keyword evidence="5 7" id="KW-1133">Transmembrane helix</keyword>
<name>A0A9X4R9C0_9BURK</name>
<evidence type="ECO:0008006" key="10">
    <source>
        <dbReference type="Google" id="ProtNLM"/>
    </source>
</evidence>
<feature type="transmembrane region" description="Helical" evidence="7">
    <location>
        <begin position="245"/>
        <end position="267"/>
    </location>
</feature>
<feature type="transmembrane region" description="Helical" evidence="7">
    <location>
        <begin position="12"/>
        <end position="32"/>
    </location>
</feature>
<evidence type="ECO:0000256" key="2">
    <source>
        <dbReference type="ARBA" id="ARBA00006386"/>
    </source>
</evidence>
<dbReference type="InterPro" id="IPR005524">
    <property type="entry name" value="DUF318"/>
</dbReference>